<dbReference type="AlphaFoldDB" id="A0A1I1F071"/>
<keyword evidence="1" id="KW-0378">Hydrolase</keyword>
<feature type="domain" description="Peptidase S9 prolyl oligopeptidase catalytic" evidence="3">
    <location>
        <begin position="62"/>
        <end position="247"/>
    </location>
</feature>
<dbReference type="InterPro" id="IPR029058">
    <property type="entry name" value="AB_hydrolase_fold"/>
</dbReference>
<dbReference type="Proteomes" id="UP000199161">
    <property type="component" value="Unassembled WGS sequence"/>
</dbReference>
<dbReference type="Pfam" id="PF00326">
    <property type="entry name" value="Peptidase_S9"/>
    <property type="match status" value="1"/>
</dbReference>
<feature type="region of interest" description="Disordered" evidence="2">
    <location>
        <begin position="1"/>
        <end position="30"/>
    </location>
</feature>
<dbReference type="InterPro" id="IPR001375">
    <property type="entry name" value="Peptidase_S9_cat"/>
</dbReference>
<reference evidence="5" key="1">
    <citation type="submission" date="2016-10" db="EMBL/GenBank/DDBJ databases">
        <authorList>
            <person name="Varghese N."/>
            <person name="Submissions S."/>
        </authorList>
    </citation>
    <scope>NUCLEOTIDE SEQUENCE [LARGE SCALE GENOMIC DNA]</scope>
    <source>
        <strain evidence="5">DSM 13078</strain>
    </source>
</reference>
<gene>
    <name evidence="4" type="ORF">SAMN05444422_10378</name>
</gene>
<evidence type="ECO:0000259" key="3">
    <source>
        <dbReference type="Pfam" id="PF00326"/>
    </source>
</evidence>
<evidence type="ECO:0000256" key="2">
    <source>
        <dbReference type="SAM" id="MobiDB-lite"/>
    </source>
</evidence>
<protein>
    <submittedName>
        <fullName evidence="4">Prolyl oligopeptidase family protein</fullName>
    </submittedName>
</protein>
<dbReference type="GO" id="GO:0004553">
    <property type="term" value="F:hydrolase activity, hydrolyzing O-glycosyl compounds"/>
    <property type="evidence" value="ECO:0007669"/>
    <property type="project" value="TreeGrafter"/>
</dbReference>
<evidence type="ECO:0000313" key="4">
    <source>
        <dbReference type="EMBL" id="SFB92667.1"/>
    </source>
</evidence>
<dbReference type="OrthoDB" id="7531at2157"/>
<dbReference type="InterPro" id="IPR052382">
    <property type="entry name" value="ABHD10_acyl-thioesterase"/>
</dbReference>
<dbReference type="EMBL" id="FOKW01000003">
    <property type="protein sequence ID" value="SFB92667.1"/>
    <property type="molecule type" value="Genomic_DNA"/>
</dbReference>
<dbReference type="Gene3D" id="3.40.50.1820">
    <property type="entry name" value="alpha/beta hydrolase"/>
    <property type="match status" value="1"/>
</dbReference>
<dbReference type="PANTHER" id="PTHR16138">
    <property type="entry name" value="MYCOPHENOLIC ACID ACYL-GLUCURONIDE ESTERASE, MITOCHONDRIAL"/>
    <property type="match status" value="1"/>
</dbReference>
<accession>A0A1I1F071</accession>
<name>A0A1I1F071_NATHA</name>
<dbReference type="GO" id="GO:0006508">
    <property type="term" value="P:proteolysis"/>
    <property type="evidence" value="ECO:0007669"/>
    <property type="project" value="InterPro"/>
</dbReference>
<organism evidence="4 5">
    <name type="scientific">Natronobacterium haloterrestre</name>
    <name type="common">Halobiforma haloterrestris</name>
    <dbReference type="NCBI Taxonomy" id="148448"/>
    <lineage>
        <taxon>Archaea</taxon>
        <taxon>Methanobacteriati</taxon>
        <taxon>Methanobacteriota</taxon>
        <taxon>Stenosarchaea group</taxon>
        <taxon>Halobacteria</taxon>
        <taxon>Halobacteriales</taxon>
        <taxon>Natrialbaceae</taxon>
        <taxon>Natronobacterium</taxon>
    </lineage>
</organism>
<dbReference type="RefSeq" id="WP_089786579.1">
    <property type="nucleotide sequence ID" value="NZ_FOKW01000003.1"/>
</dbReference>
<proteinExistence type="predicted"/>
<dbReference type="GO" id="GO:0008236">
    <property type="term" value="F:serine-type peptidase activity"/>
    <property type="evidence" value="ECO:0007669"/>
    <property type="project" value="InterPro"/>
</dbReference>
<dbReference type="PANTHER" id="PTHR16138:SF7">
    <property type="entry name" value="PALMITOYL-PROTEIN THIOESTERASE ABHD10, MITOCHONDRIAL"/>
    <property type="match status" value="1"/>
</dbReference>
<dbReference type="SUPFAM" id="SSF53474">
    <property type="entry name" value="alpha/beta-Hydrolases"/>
    <property type="match status" value="1"/>
</dbReference>
<evidence type="ECO:0000256" key="1">
    <source>
        <dbReference type="ARBA" id="ARBA00022801"/>
    </source>
</evidence>
<evidence type="ECO:0000313" key="5">
    <source>
        <dbReference type="Proteomes" id="UP000199161"/>
    </source>
</evidence>
<keyword evidence="5" id="KW-1185">Reference proteome</keyword>
<sequence>MPETHDVPVSDGESVLAVHHRPDSSATASERADHGANDAWFVCCHGFLSDKSGSYERRCRRVAAEGYEAVRFDFRGCGDADGSFADATLGNRIADLEAVLEYFDPPSTVLFGSSFGGKVAFHAALDREDVAAIVARAPVTYARAFDDYRATVEREGECRFDEGRSVDGRFFEDLDAYAFEDVTDALSVPVLIVHGREDTSVAIEDSFEAARHLETDVLLRAVPGEGHRFSSVAEDRLLESTVDWLARLDV</sequence>